<protein>
    <submittedName>
        <fullName evidence="1">Uncharacterized protein</fullName>
    </submittedName>
</protein>
<dbReference type="EMBL" id="AFRT01002280">
    <property type="protein sequence ID" value="ELU38079.1"/>
    <property type="molecule type" value="Genomic_DNA"/>
</dbReference>
<accession>L8WP03</accession>
<dbReference type="HOGENOM" id="CLU_2016767_0_0_1"/>
<sequence>MDEENSMMGVKNMSYWGKRATPKIRVLKGGAFHSASIGALRHSINKSNKCTGVGHTFYNVSKVAVLGPLQLWFNPAITMIRRIVPIFRTLHNEIDQPCPILLIEFTVYDSPTKRVRLHALWIL</sequence>
<keyword evidence="2" id="KW-1185">Reference proteome</keyword>
<dbReference type="AlphaFoldDB" id="L8WP03"/>
<evidence type="ECO:0000313" key="2">
    <source>
        <dbReference type="Proteomes" id="UP000011668"/>
    </source>
</evidence>
<comment type="caution">
    <text evidence="1">The sequence shown here is derived from an EMBL/GenBank/DDBJ whole genome shotgun (WGS) entry which is preliminary data.</text>
</comment>
<evidence type="ECO:0000313" key="1">
    <source>
        <dbReference type="EMBL" id="ELU38079.1"/>
    </source>
</evidence>
<dbReference type="Proteomes" id="UP000011668">
    <property type="component" value="Unassembled WGS sequence"/>
</dbReference>
<name>L8WP03_THACA</name>
<proteinExistence type="predicted"/>
<gene>
    <name evidence="1" type="ORF">AG1IA_07886</name>
</gene>
<organism evidence="1 2">
    <name type="scientific">Thanatephorus cucumeris (strain AG1-IA)</name>
    <name type="common">Rice sheath blight fungus</name>
    <name type="synonym">Rhizoctonia solani</name>
    <dbReference type="NCBI Taxonomy" id="983506"/>
    <lineage>
        <taxon>Eukaryota</taxon>
        <taxon>Fungi</taxon>
        <taxon>Dikarya</taxon>
        <taxon>Basidiomycota</taxon>
        <taxon>Agaricomycotina</taxon>
        <taxon>Agaricomycetes</taxon>
        <taxon>Cantharellales</taxon>
        <taxon>Ceratobasidiaceae</taxon>
        <taxon>Rhizoctonia</taxon>
        <taxon>Rhizoctonia solani AG-1</taxon>
    </lineage>
</organism>
<reference evidence="1 2" key="1">
    <citation type="journal article" date="2013" name="Nat. Commun.">
        <title>The evolution and pathogenic mechanisms of the rice sheath blight pathogen.</title>
        <authorList>
            <person name="Zheng A."/>
            <person name="Lin R."/>
            <person name="Xu L."/>
            <person name="Qin P."/>
            <person name="Tang C."/>
            <person name="Ai P."/>
            <person name="Zhang D."/>
            <person name="Liu Y."/>
            <person name="Sun Z."/>
            <person name="Feng H."/>
            <person name="Wang Y."/>
            <person name="Chen Y."/>
            <person name="Liang X."/>
            <person name="Fu R."/>
            <person name="Li Q."/>
            <person name="Zhang J."/>
            <person name="Yu X."/>
            <person name="Xie Z."/>
            <person name="Ding L."/>
            <person name="Guan P."/>
            <person name="Tang J."/>
            <person name="Liang Y."/>
            <person name="Wang S."/>
            <person name="Deng Q."/>
            <person name="Li S."/>
            <person name="Zhu J."/>
            <person name="Wang L."/>
            <person name="Liu H."/>
            <person name="Li P."/>
        </authorList>
    </citation>
    <scope>NUCLEOTIDE SEQUENCE [LARGE SCALE GENOMIC DNA]</scope>
    <source>
        <strain evidence="2">AG-1 IA</strain>
    </source>
</reference>